<evidence type="ECO:0000313" key="2">
    <source>
        <dbReference type="EMBL" id="POO01037.1"/>
    </source>
</evidence>
<protein>
    <submittedName>
        <fullName evidence="2">Uncharacterized protein</fullName>
    </submittedName>
</protein>
<keyword evidence="1" id="KW-0175">Coiled coil</keyword>
<reference evidence="3" key="1">
    <citation type="submission" date="2016-06" db="EMBL/GenBank/DDBJ databases">
        <title>Parallel loss of symbiosis genes in relatives of nitrogen-fixing non-legume Parasponia.</title>
        <authorList>
            <person name="Van Velzen R."/>
            <person name="Holmer R."/>
            <person name="Bu F."/>
            <person name="Rutten L."/>
            <person name="Van Zeijl A."/>
            <person name="Liu W."/>
            <person name="Santuari L."/>
            <person name="Cao Q."/>
            <person name="Sharma T."/>
            <person name="Shen D."/>
            <person name="Roswanjaya Y."/>
            <person name="Wardhani T."/>
            <person name="Kalhor M.S."/>
            <person name="Jansen J."/>
            <person name="Van den Hoogen J."/>
            <person name="Gungor B."/>
            <person name="Hartog M."/>
            <person name="Hontelez J."/>
            <person name="Verver J."/>
            <person name="Yang W.-C."/>
            <person name="Schijlen E."/>
            <person name="Repin R."/>
            <person name="Schilthuizen M."/>
            <person name="Schranz E."/>
            <person name="Heidstra R."/>
            <person name="Miyata K."/>
            <person name="Fedorova E."/>
            <person name="Kohlen W."/>
            <person name="Bisseling T."/>
            <person name="Smit S."/>
            <person name="Geurts R."/>
        </authorList>
    </citation>
    <scope>NUCLEOTIDE SEQUENCE [LARGE SCALE GENOMIC DNA]</scope>
    <source>
        <strain evidence="3">cv. RG33-2</strain>
    </source>
</reference>
<sequence>MDTRNKSECQVQLSDWRLLIEALSTKLEVDREKLRRHKAEIDDLKASEV</sequence>
<dbReference type="InParanoid" id="A0A2P5FTC8"/>
<feature type="coiled-coil region" evidence="1">
    <location>
        <begin position="20"/>
        <end position="47"/>
    </location>
</feature>
<accession>A0A2P5FTC8</accession>
<dbReference type="AlphaFoldDB" id="A0A2P5FTC8"/>
<organism evidence="2 3">
    <name type="scientific">Trema orientale</name>
    <name type="common">Charcoal tree</name>
    <name type="synonym">Celtis orientalis</name>
    <dbReference type="NCBI Taxonomy" id="63057"/>
    <lineage>
        <taxon>Eukaryota</taxon>
        <taxon>Viridiplantae</taxon>
        <taxon>Streptophyta</taxon>
        <taxon>Embryophyta</taxon>
        <taxon>Tracheophyta</taxon>
        <taxon>Spermatophyta</taxon>
        <taxon>Magnoliopsida</taxon>
        <taxon>eudicotyledons</taxon>
        <taxon>Gunneridae</taxon>
        <taxon>Pentapetalae</taxon>
        <taxon>rosids</taxon>
        <taxon>fabids</taxon>
        <taxon>Rosales</taxon>
        <taxon>Cannabaceae</taxon>
        <taxon>Trema</taxon>
    </lineage>
</organism>
<gene>
    <name evidence="2" type="ORF">TorRG33x02_032200</name>
</gene>
<dbReference type="Proteomes" id="UP000237000">
    <property type="component" value="Unassembled WGS sequence"/>
</dbReference>
<proteinExistence type="predicted"/>
<evidence type="ECO:0000256" key="1">
    <source>
        <dbReference type="SAM" id="Coils"/>
    </source>
</evidence>
<dbReference type="EMBL" id="JXTC01000010">
    <property type="protein sequence ID" value="POO01037.1"/>
    <property type="molecule type" value="Genomic_DNA"/>
</dbReference>
<comment type="caution">
    <text evidence="2">The sequence shown here is derived from an EMBL/GenBank/DDBJ whole genome shotgun (WGS) entry which is preliminary data.</text>
</comment>
<evidence type="ECO:0000313" key="3">
    <source>
        <dbReference type="Proteomes" id="UP000237000"/>
    </source>
</evidence>
<keyword evidence="3" id="KW-1185">Reference proteome</keyword>
<dbReference type="OrthoDB" id="10367344at2759"/>
<name>A0A2P5FTC8_TREOI</name>